<dbReference type="Gene3D" id="3.40.50.300">
    <property type="entry name" value="P-loop containing nucleotide triphosphate hydrolases"/>
    <property type="match status" value="1"/>
</dbReference>
<keyword evidence="5" id="KW-0378">Hydrolase</keyword>
<feature type="domain" description="OBG-type G" evidence="4">
    <location>
        <begin position="195"/>
        <end position="387"/>
    </location>
</feature>
<dbReference type="InterPro" id="IPR006073">
    <property type="entry name" value="GTP-bd"/>
</dbReference>
<dbReference type="PANTHER" id="PTHR23305">
    <property type="entry name" value="OBG GTPASE FAMILY"/>
    <property type="match status" value="1"/>
</dbReference>
<evidence type="ECO:0000259" key="4">
    <source>
        <dbReference type="PROSITE" id="PS51710"/>
    </source>
</evidence>
<comment type="caution">
    <text evidence="5">The sequence shown here is derived from an EMBL/GenBank/DDBJ whole genome shotgun (WGS) entry which is preliminary data.</text>
</comment>
<dbReference type="GO" id="GO:0005737">
    <property type="term" value="C:cytoplasm"/>
    <property type="evidence" value="ECO:0007669"/>
    <property type="project" value="TreeGrafter"/>
</dbReference>
<feature type="region of interest" description="Disordered" evidence="3">
    <location>
        <begin position="128"/>
        <end position="160"/>
    </location>
</feature>
<dbReference type="InterPro" id="IPR023192">
    <property type="entry name" value="TGS-like_dom_sf"/>
</dbReference>
<keyword evidence="2" id="KW-0067">ATP-binding</keyword>
<dbReference type="Pfam" id="PF01926">
    <property type="entry name" value="MMR_HSR1"/>
    <property type="match status" value="1"/>
</dbReference>
<keyword evidence="1" id="KW-0547">Nucleotide-binding</keyword>
<dbReference type="Gene3D" id="1.10.150.300">
    <property type="entry name" value="TGS-like domain"/>
    <property type="match status" value="1"/>
</dbReference>
<dbReference type="OrthoDB" id="424823at2759"/>
<dbReference type="InterPro" id="IPR027417">
    <property type="entry name" value="P-loop_NTPase"/>
</dbReference>
<evidence type="ECO:0000256" key="3">
    <source>
        <dbReference type="SAM" id="MobiDB-lite"/>
    </source>
</evidence>
<dbReference type="InterPro" id="IPR031167">
    <property type="entry name" value="G_OBG"/>
</dbReference>
<dbReference type="FunFam" id="1.10.150.300:FF:000001">
    <property type="entry name" value="Ribosome-binding ATPase YchF"/>
    <property type="match status" value="1"/>
</dbReference>
<protein>
    <submittedName>
        <fullName evidence="5">P-loop containing nucleoside triphosphate hydrolase protein</fullName>
    </submittedName>
</protein>
<evidence type="ECO:0000256" key="2">
    <source>
        <dbReference type="ARBA" id="ARBA00022840"/>
    </source>
</evidence>
<accession>A0A8H7ZS62</accession>
<sequence length="455" mass="50387">MPPKKQQAADRILLGRPGNNLKMGVVGLPNVGKSTFFNALTNSSAPAEVNIPASAPHPAFLVCGAGARRGPRDAAVPHLVGRSSRAELPLLHDRQGGIARRGPRFQNREAVRDLQVGEEGSWRAVAARAEGRRPVSTAGQGRCALPTSGRSKPKRPAVPSDVVPTFRVESRTPFVHKPTPPHLFSRPPCAAYLSVIDIAGLVKGAAEGEGLGNAFLSHIKAVDGIFHVCRAFDDADVIHVEGEVDPVRDLEIIHRELLLKDEEFISKQEATRAKDKSAQGDKLKKEELEIVRKVLDWVSVQRKDVREGVWNNKEVEFINTLQLITAKPVVYLVNLSEKDYVRKKNKWLVKIKQWGDENHPGDLLIPCSVALELKLTQMETDAEREAYLKTLQQKYEVSNPVTSVLPKIILAGYSALNLVYCNIPRLFVVRGTGYGERRWKSGFPRKETWFATVGR</sequence>
<gene>
    <name evidence="5" type="ORF">BJ554DRAFT_1517</name>
</gene>
<dbReference type="Proteomes" id="UP000673691">
    <property type="component" value="Unassembled WGS sequence"/>
</dbReference>
<dbReference type="GO" id="GO:0005525">
    <property type="term" value="F:GTP binding"/>
    <property type="evidence" value="ECO:0007669"/>
    <property type="project" value="InterPro"/>
</dbReference>
<reference evidence="5 6" key="1">
    <citation type="journal article" name="Sci. Rep.">
        <title>Genome-scale phylogenetic analyses confirm Olpidium as the closest living zoosporic fungus to the non-flagellated, terrestrial fungi.</title>
        <authorList>
            <person name="Chang Y."/>
            <person name="Rochon D."/>
            <person name="Sekimoto S."/>
            <person name="Wang Y."/>
            <person name="Chovatia M."/>
            <person name="Sandor L."/>
            <person name="Salamov A."/>
            <person name="Grigoriev I.V."/>
            <person name="Stajich J.E."/>
            <person name="Spatafora J.W."/>
        </authorList>
    </citation>
    <scope>NUCLEOTIDE SEQUENCE [LARGE SCALE GENOMIC DNA]</scope>
    <source>
        <strain evidence="5">S191</strain>
    </source>
</reference>
<dbReference type="GO" id="GO:0016887">
    <property type="term" value="F:ATP hydrolysis activity"/>
    <property type="evidence" value="ECO:0007669"/>
    <property type="project" value="TreeGrafter"/>
</dbReference>
<dbReference type="SUPFAM" id="SSF52540">
    <property type="entry name" value="P-loop containing nucleoside triphosphate hydrolases"/>
    <property type="match status" value="2"/>
</dbReference>
<dbReference type="PANTHER" id="PTHR23305:SF11">
    <property type="entry name" value="OBG-LIKE ATPASE 1"/>
    <property type="match status" value="1"/>
</dbReference>
<dbReference type="GO" id="GO:0005524">
    <property type="term" value="F:ATP binding"/>
    <property type="evidence" value="ECO:0007669"/>
    <property type="project" value="UniProtKB-KW"/>
</dbReference>
<keyword evidence="6" id="KW-1185">Reference proteome</keyword>
<dbReference type="EMBL" id="JAEFCI010008727">
    <property type="protein sequence ID" value="KAG5458284.1"/>
    <property type="molecule type" value="Genomic_DNA"/>
</dbReference>
<evidence type="ECO:0000313" key="6">
    <source>
        <dbReference type="Proteomes" id="UP000673691"/>
    </source>
</evidence>
<name>A0A8H7ZS62_9FUNG</name>
<evidence type="ECO:0000313" key="5">
    <source>
        <dbReference type="EMBL" id="KAG5458284.1"/>
    </source>
</evidence>
<dbReference type="AlphaFoldDB" id="A0A8H7ZS62"/>
<organism evidence="5 6">
    <name type="scientific">Olpidium bornovanus</name>
    <dbReference type="NCBI Taxonomy" id="278681"/>
    <lineage>
        <taxon>Eukaryota</taxon>
        <taxon>Fungi</taxon>
        <taxon>Fungi incertae sedis</taxon>
        <taxon>Olpidiomycota</taxon>
        <taxon>Olpidiomycotina</taxon>
        <taxon>Olpidiomycetes</taxon>
        <taxon>Olpidiales</taxon>
        <taxon>Olpidiaceae</taxon>
        <taxon>Olpidium</taxon>
    </lineage>
</organism>
<dbReference type="PROSITE" id="PS51710">
    <property type="entry name" value="G_OBG"/>
    <property type="match status" value="1"/>
</dbReference>
<evidence type="ECO:0000256" key="1">
    <source>
        <dbReference type="ARBA" id="ARBA00022741"/>
    </source>
</evidence>
<proteinExistence type="predicted"/>